<evidence type="ECO:0000313" key="2">
    <source>
        <dbReference type="EMBL" id="KZP27955.1"/>
    </source>
</evidence>
<evidence type="ECO:0000256" key="1">
    <source>
        <dbReference type="SAM" id="MobiDB-lite"/>
    </source>
</evidence>
<dbReference type="OrthoDB" id="2750929at2759"/>
<sequence length="319" mass="36136">MPGPNTENVSSDDFANSLEQPHQLPYVSFLAYGPEQGTVGVRFPPDQRGFFYYHSESTSSPYSGQLRFRLTPSSDPRSWVVGSDFLKPNGLPWNNSLLAISTQHPKLTAIRNLLLADGLITPELVERCQQVFAWRRSLGRPNLLLTGLGQPFLAKFQALDAGQFAVVGRKEQEFVRIGAFFRDSRNRQEDGPLRPYRGSAICQFEQHIPKSRRPSRSTVGKPPTTDRVPPRKVVLRILKIVDPVSCTIGDYDGYVNEPREGQLMAMGQGDARRAWSYDVDTGEEEHRSRGRYNLTQKHMLNGLKLLFDYVQPMVDELKR</sequence>
<name>A0A166R6G0_9AGAM</name>
<keyword evidence="3" id="KW-1185">Reference proteome</keyword>
<proteinExistence type="predicted"/>
<gene>
    <name evidence="2" type="ORF">FIBSPDRAFT_853171</name>
</gene>
<dbReference type="AlphaFoldDB" id="A0A166R6G0"/>
<evidence type="ECO:0000313" key="3">
    <source>
        <dbReference type="Proteomes" id="UP000076532"/>
    </source>
</evidence>
<organism evidence="2 3">
    <name type="scientific">Athelia psychrophila</name>
    <dbReference type="NCBI Taxonomy" id="1759441"/>
    <lineage>
        <taxon>Eukaryota</taxon>
        <taxon>Fungi</taxon>
        <taxon>Dikarya</taxon>
        <taxon>Basidiomycota</taxon>
        <taxon>Agaricomycotina</taxon>
        <taxon>Agaricomycetes</taxon>
        <taxon>Agaricomycetidae</taxon>
        <taxon>Atheliales</taxon>
        <taxon>Atheliaceae</taxon>
        <taxon>Athelia</taxon>
    </lineage>
</organism>
<feature type="region of interest" description="Disordered" evidence="1">
    <location>
        <begin position="209"/>
        <end position="228"/>
    </location>
</feature>
<accession>A0A166R6G0</accession>
<dbReference type="Proteomes" id="UP000076532">
    <property type="component" value="Unassembled WGS sequence"/>
</dbReference>
<dbReference type="EMBL" id="KV417506">
    <property type="protein sequence ID" value="KZP27955.1"/>
    <property type="molecule type" value="Genomic_DNA"/>
</dbReference>
<reference evidence="2 3" key="1">
    <citation type="journal article" date="2016" name="Mol. Biol. Evol.">
        <title>Comparative Genomics of Early-Diverging Mushroom-Forming Fungi Provides Insights into the Origins of Lignocellulose Decay Capabilities.</title>
        <authorList>
            <person name="Nagy L.G."/>
            <person name="Riley R."/>
            <person name="Tritt A."/>
            <person name="Adam C."/>
            <person name="Daum C."/>
            <person name="Floudas D."/>
            <person name="Sun H."/>
            <person name="Yadav J.S."/>
            <person name="Pangilinan J."/>
            <person name="Larsson K.H."/>
            <person name="Matsuura K."/>
            <person name="Barry K."/>
            <person name="Labutti K."/>
            <person name="Kuo R."/>
            <person name="Ohm R.A."/>
            <person name="Bhattacharya S.S."/>
            <person name="Shirouzu T."/>
            <person name="Yoshinaga Y."/>
            <person name="Martin F.M."/>
            <person name="Grigoriev I.V."/>
            <person name="Hibbett D.S."/>
        </authorList>
    </citation>
    <scope>NUCLEOTIDE SEQUENCE [LARGE SCALE GENOMIC DNA]</scope>
    <source>
        <strain evidence="2 3">CBS 109695</strain>
    </source>
</reference>
<protein>
    <submittedName>
        <fullName evidence="2">Uncharacterized protein</fullName>
    </submittedName>
</protein>